<dbReference type="FunFam" id="2.60.120.920:FF:000004">
    <property type="entry name" value="Butyrophilin subfamily 1 member A1"/>
    <property type="match status" value="1"/>
</dbReference>
<dbReference type="AlphaFoldDB" id="A0A6G1Q5V8"/>
<dbReference type="Gene3D" id="2.60.120.920">
    <property type="match status" value="1"/>
</dbReference>
<dbReference type="Gene3D" id="3.30.160.60">
    <property type="entry name" value="Classic Zinc Finger"/>
    <property type="match status" value="1"/>
</dbReference>
<dbReference type="Pfam" id="PF25600">
    <property type="entry name" value="TRIM_CC"/>
    <property type="match status" value="1"/>
</dbReference>
<keyword evidence="4" id="KW-0862">Zinc</keyword>
<proteinExistence type="predicted"/>
<dbReference type="InterPro" id="IPR013320">
    <property type="entry name" value="ConA-like_dom_sf"/>
</dbReference>
<sequence length="544" mass="63259">MSSLNILASLPENHFQCSICLNIFSEPVTTPCGHNFCKTCLSVHWDNSELCHCPKCNKRFYGRPEISTNMVIEDISAQIKKRKVETLEITDVPWQVKCDVCTEFKFKALKSCLVCLTSYCEAHLEPHQRVPSLMRHKLIDPVENLEERMCEKHERILELFCRNEQVLICLLCSETDHKNHETVSVEEEGAQQKETIDSKKAKIKMMIEERMVKIQEFTKSSEMNKETAITELNDSNKLFNTLMSQVQDMHAKLKFNIENKLRKSQDRNEARIQVLNDEIINLQGKHAELEELSQSDDHLHILQTLQALNNLSNIKDWSIIRVYSELCVQTVRRAMSHLVHIFHTELKTLTNMELNRMRKYKESVTFDPITAGCHLVVTEFGKRLKYSRYASHSSSDELDNIDFPMVLGMRGFTSGRHYWEVQVGLRNNWDVGVAKETVSRTGKLFLKRENGFYAIGKRGFDYQVHSTPYTVLHLCPRPRKLGVYVDYEEGRVSFYEVNQKLHIHSFTRECFTEKLFPYFYLHSKAKKSEPLIITSMEDPGSTLS</sequence>
<dbReference type="InterPro" id="IPR000315">
    <property type="entry name" value="Znf_B-box"/>
</dbReference>
<name>A0A6G1Q5V8_CHAAH</name>
<reference evidence="10 11" key="1">
    <citation type="submission" date="2019-02" db="EMBL/GenBank/DDBJ databases">
        <title>Opniocepnalus argus genome.</title>
        <authorList>
            <person name="Zhou C."/>
            <person name="Xiao S."/>
        </authorList>
    </citation>
    <scope>NUCLEOTIDE SEQUENCE [LARGE SCALE GENOMIC DNA]</scope>
    <source>
        <strain evidence="10">OARG1902GOOAL</strain>
        <tissue evidence="10">Muscle</tissue>
    </source>
</reference>
<dbReference type="InterPro" id="IPR001870">
    <property type="entry name" value="B30.2/SPRY"/>
</dbReference>
<evidence type="ECO:0000256" key="6">
    <source>
        <dbReference type="PROSITE-ProRule" id="PRU00024"/>
    </source>
</evidence>
<dbReference type="Pfam" id="PF00622">
    <property type="entry name" value="SPRY"/>
    <property type="match status" value="1"/>
</dbReference>
<dbReference type="InterPro" id="IPR003877">
    <property type="entry name" value="SPRY_dom"/>
</dbReference>
<dbReference type="Pfam" id="PF13445">
    <property type="entry name" value="zf-RING_UBOX"/>
    <property type="match status" value="1"/>
</dbReference>
<keyword evidence="11" id="KW-1185">Reference proteome</keyword>
<dbReference type="InterPro" id="IPR051051">
    <property type="entry name" value="E3_ubiq-ligase_TRIM/RNF"/>
</dbReference>
<dbReference type="Pfam" id="PF00643">
    <property type="entry name" value="zf-B_box"/>
    <property type="match status" value="1"/>
</dbReference>
<dbReference type="OrthoDB" id="6105938at2759"/>
<organism evidence="10 11">
    <name type="scientific">Channa argus</name>
    <name type="common">Northern snakehead</name>
    <name type="synonym">Ophicephalus argus</name>
    <dbReference type="NCBI Taxonomy" id="215402"/>
    <lineage>
        <taxon>Eukaryota</taxon>
        <taxon>Metazoa</taxon>
        <taxon>Chordata</taxon>
        <taxon>Craniata</taxon>
        <taxon>Vertebrata</taxon>
        <taxon>Euteleostomi</taxon>
        <taxon>Actinopterygii</taxon>
        <taxon>Neopterygii</taxon>
        <taxon>Teleostei</taxon>
        <taxon>Neoteleostei</taxon>
        <taxon>Acanthomorphata</taxon>
        <taxon>Anabantaria</taxon>
        <taxon>Anabantiformes</taxon>
        <taxon>Channoidei</taxon>
        <taxon>Channidae</taxon>
        <taxon>Channa</taxon>
    </lineage>
</organism>
<dbReference type="PANTHER" id="PTHR25465">
    <property type="entry name" value="B-BOX DOMAIN CONTAINING"/>
    <property type="match status" value="1"/>
</dbReference>
<dbReference type="SMART" id="SM00336">
    <property type="entry name" value="BBOX"/>
    <property type="match status" value="1"/>
</dbReference>
<feature type="domain" description="B30.2/SPRY" evidence="9">
    <location>
        <begin position="344"/>
        <end position="540"/>
    </location>
</feature>
<dbReference type="Gene3D" id="4.10.830.40">
    <property type="match status" value="1"/>
</dbReference>
<dbReference type="PROSITE" id="PS50188">
    <property type="entry name" value="B302_SPRY"/>
    <property type="match status" value="1"/>
</dbReference>
<dbReference type="SUPFAM" id="SSF57845">
    <property type="entry name" value="B-box zinc-binding domain"/>
    <property type="match status" value="1"/>
</dbReference>
<dbReference type="SMART" id="SM00184">
    <property type="entry name" value="RING"/>
    <property type="match status" value="1"/>
</dbReference>
<dbReference type="InterPro" id="IPR027370">
    <property type="entry name" value="Znf-RING_euk"/>
</dbReference>
<dbReference type="PROSITE" id="PS00518">
    <property type="entry name" value="ZF_RING_1"/>
    <property type="match status" value="1"/>
</dbReference>
<evidence type="ECO:0000259" key="7">
    <source>
        <dbReference type="PROSITE" id="PS50089"/>
    </source>
</evidence>
<feature type="domain" description="RING-type" evidence="7">
    <location>
        <begin position="17"/>
        <end position="57"/>
    </location>
</feature>
<accession>A0A6G1Q5V8</accession>
<evidence type="ECO:0000313" key="10">
    <source>
        <dbReference type="EMBL" id="KAF3697743.1"/>
    </source>
</evidence>
<gene>
    <name evidence="10" type="ORF">EXN66_Car013423</name>
</gene>
<evidence type="ECO:0000259" key="9">
    <source>
        <dbReference type="PROSITE" id="PS50188"/>
    </source>
</evidence>
<dbReference type="InterPro" id="IPR003879">
    <property type="entry name" value="Butyrophylin_SPRY"/>
</dbReference>
<evidence type="ECO:0000256" key="1">
    <source>
        <dbReference type="ARBA" id="ARBA00022588"/>
    </source>
</evidence>
<evidence type="ECO:0000256" key="2">
    <source>
        <dbReference type="ARBA" id="ARBA00022723"/>
    </source>
</evidence>
<dbReference type="PANTHER" id="PTHR25465:SF32">
    <property type="entry name" value="BLOODTHIRSTY-RELATED GENE FAMILY, MEMBER 16 ISOFORM X1-RELATED"/>
    <property type="match status" value="1"/>
</dbReference>
<dbReference type="PROSITE" id="PS50119">
    <property type="entry name" value="ZF_BBOX"/>
    <property type="match status" value="1"/>
</dbReference>
<dbReference type="InterPro" id="IPR043136">
    <property type="entry name" value="B30.2/SPRY_sf"/>
</dbReference>
<dbReference type="InterPro" id="IPR058030">
    <property type="entry name" value="TRIM8/14/16/25/29/45/65_CC"/>
</dbReference>
<reference evidence="11" key="2">
    <citation type="submission" date="2019-02" db="EMBL/GenBank/DDBJ databases">
        <title>Opniocepnalus argus Var Kimnra genome.</title>
        <authorList>
            <person name="Zhou C."/>
            <person name="Xiao S."/>
        </authorList>
    </citation>
    <scope>NUCLEOTIDE SEQUENCE [LARGE SCALE GENOMIC DNA]</scope>
</reference>
<dbReference type="InterPro" id="IPR017907">
    <property type="entry name" value="Znf_RING_CS"/>
</dbReference>
<dbReference type="SUPFAM" id="SSF57850">
    <property type="entry name" value="RING/U-box"/>
    <property type="match status" value="1"/>
</dbReference>
<dbReference type="GO" id="GO:0008270">
    <property type="term" value="F:zinc ion binding"/>
    <property type="evidence" value="ECO:0007669"/>
    <property type="project" value="UniProtKB-KW"/>
</dbReference>
<dbReference type="SUPFAM" id="SSF49899">
    <property type="entry name" value="Concanavalin A-like lectins/glucanases"/>
    <property type="match status" value="1"/>
</dbReference>
<keyword evidence="2" id="KW-0479">Metal-binding</keyword>
<feature type="domain" description="B box-type" evidence="8">
    <location>
        <begin position="145"/>
        <end position="185"/>
    </location>
</feature>
<dbReference type="GO" id="GO:0045087">
    <property type="term" value="P:innate immune response"/>
    <property type="evidence" value="ECO:0007669"/>
    <property type="project" value="UniProtKB-KW"/>
</dbReference>
<dbReference type="InterPro" id="IPR013083">
    <property type="entry name" value="Znf_RING/FYVE/PHD"/>
</dbReference>
<evidence type="ECO:0000256" key="3">
    <source>
        <dbReference type="ARBA" id="ARBA00022771"/>
    </source>
</evidence>
<dbReference type="EMBL" id="CM015724">
    <property type="protein sequence ID" value="KAF3697743.1"/>
    <property type="molecule type" value="Genomic_DNA"/>
</dbReference>
<dbReference type="Gene3D" id="3.30.40.10">
    <property type="entry name" value="Zinc/RING finger domain, C3HC4 (zinc finger)"/>
    <property type="match status" value="1"/>
</dbReference>
<keyword evidence="3 6" id="KW-0863">Zinc-finger</keyword>
<dbReference type="InterPro" id="IPR001841">
    <property type="entry name" value="Znf_RING"/>
</dbReference>
<protein>
    <submittedName>
        <fullName evidence="10">E3 ubiquitin-protein ligase TRIM39</fullName>
    </submittedName>
</protein>
<evidence type="ECO:0000313" key="11">
    <source>
        <dbReference type="Proteomes" id="UP000503349"/>
    </source>
</evidence>
<evidence type="ECO:0000259" key="8">
    <source>
        <dbReference type="PROSITE" id="PS50119"/>
    </source>
</evidence>
<dbReference type="Proteomes" id="UP000503349">
    <property type="component" value="Chromosome 13"/>
</dbReference>
<dbReference type="PRINTS" id="PR01407">
    <property type="entry name" value="BUTYPHLNCDUF"/>
</dbReference>
<dbReference type="CDD" id="cd19769">
    <property type="entry name" value="Bbox2_TRIM16-like"/>
    <property type="match status" value="1"/>
</dbReference>
<evidence type="ECO:0000256" key="4">
    <source>
        <dbReference type="ARBA" id="ARBA00022833"/>
    </source>
</evidence>
<dbReference type="SMART" id="SM00449">
    <property type="entry name" value="SPRY"/>
    <property type="match status" value="1"/>
</dbReference>
<evidence type="ECO:0000256" key="5">
    <source>
        <dbReference type="ARBA" id="ARBA00022859"/>
    </source>
</evidence>
<dbReference type="CDD" id="cd13733">
    <property type="entry name" value="SPRY_PRY_C-I_1"/>
    <property type="match status" value="1"/>
</dbReference>
<dbReference type="PROSITE" id="PS50089">
    <property type="entry name" value="ZF_RING_2"/>
    <property type="match status" value="1"/>
</dbReference>
<keyword evidence="1" id="KW-0399">Innate immunity</keyword>
<keyword evidence="5" id="KW-0391">Immunity</keyword>